<dbReference type="Proteomes" id="UP000006620">
    <property type="component" value="Chromosome"/>
</dbReference>
<reference evidence="2" key="1">
    <citation type="submission" date="2011-06" db="EMBL/GenBank/DDBJ databases">
        <title>Complete genome sequence of Paenibacillus mucilaginosus KNP414.</title>
        <authorList>
            <person name="Wang J."/>
            <person name="Hu S."/>
            <person name="Hu X."/>
            <person name="Zhang B."/>
            <person name="Dong D."/>
            <person name="Zhang S."/>
            <person name="Zhao K."/>
            <person name="Wu D."/>
        </authorList>
    </citation>
    <scope>NUCLEOTIDE SEQUENCE [LARGE SCALE GENOMIC DNA]</scope>
    <source>
        <strain evidence="2">KNP414</strain>
    </source>
</reference>
<gene>
    <name evidence="1" type="ordered locus">KNP414_07743</name>
</gene>
<dbReference type="KEGG" id="pms:KNP414_07743"/>
<dbReference type="HOGENOM" id="CLU_3219520_0_0_9"/>
<proteinExistence type="predicted"/>
<evidence type="ECO:0000313" key="1">
    <source>
        <dbReference type="EMBL" id="AEI46229.1"/>
    </source>
</evidence>
<sequence>MGFSSFPSRHPPYYGKIGEALCRRGAGGAAGLHPVQRMTDADLR</sequence>
<name>F8FGS8_PAEMK</name>
<dbReference type="EMBL" id="CP002869">
    <property type="protein sequence ID" value="AEI46229.1"/>
    <property type="molecule type" value="Genomic_DNA"/>
</dbReference>
<protein>
    <submittedName>
        <fullName evidence="1">Uncharacterized protein</fullName>
    </submittedName>
</protein>
<organism evidence="1 2">
    <name type="scientific">Paenibacillus mucilaginosus (strain KNP414)</name>
    <dbReference type="NCBI Taxonomy" id="1036673"/>
    <lineage>
        <taxon>Bacteria</taxon>
        <taxon>Bacillati</taxon>
        <taxon>Bacillota</taxon>
        <taxon>Bacilli</taxon>
        <taxon>Bacillales</taxon>
        <taxon>Paenibacillaceae</taxon>
        <taxon>Paenibacillus</taxon>
    </lineage>
</organism>
<reference evidence="1 2" key="2">
    <citation type="journal article" date="2013" name="Genome Announc.">
        <title>Genome Sequence of Growth-Improving Paenibacillus mucilaginosus Strain KNP414.</title>
        <authorList>
            <person name="Lu J.J."/>
            <person name="Wang J.F."/>
            <person name="Hu X.F."/>
        </authorList>
    </citation>
    <scope>NUCLEOTIDE SEQUENCE [LARGE SCALE GENOMIC DNA]</scope>
    <source>
        <strain evidence="1 2">KNP414</strain>
    </source>
</reference>
<evidence type="ECO:0000313" key="2">
    <source>
        <dbReference type="Proteomes" id="UP000006620"/>
    </source>
</evidence>
<dbReference type="AlphaFoldDB" id="F8FGS8"/>
<dbReference type="PATRIC" id="fig|1036673.3.peg.7217"/>
<accession>F8FGS8</accession>